<reference evidence="3 4" key="1">
    <citation type="submission" date="2019-07" db="EMBL/GenBank/DDBJ databases">
        <title>Description of 53C-WASEF.</title>
        <authorList>
            <person name="Pitt A."/>
            <person name="Hahn M.W."/>
        </authorList>
    </citation>
    <scope>NUCLEOTIDE SEQUENCE [LARGE SCALE GENOMIC DNA]</scope>
    <source>
        <strain evidence="3 4">53C-WASEF</strain>
    </source>
</reference>
<keyword evidence="1" id="KW-1133">Transmembrane helix</keyword>
<evidence type="ECO:0000256" key="2">
    <source>
        <dbReference type="SAM" id="SignalP"/>
    </source>
</evidence>
<keyword evidence="2" id="KW-0732">Signal</keyword>
<gene>
    <name evidence="3" type="ORF">FPL22_15430</name>
</gene>
<dbReference type="EMBL" id="VMBG01000002">
    <property type="protein sequence ID" value="TSJ77477.1"/>
    <property type="molecule type" value="Genomic_DNA"/>
</dbReference>
<feature type="transmembrane region" description="Helical" evidence="1">
    <location>
        <begin position="234"/>
        <end position="251"/>
    </location>
</feature>
<keyword evidence="4" id="KW-1185">Reference proteome</keyword>
<evidence type="ECO:0000313" key="3">
    <source>
        <dbReference type="EMBL" id="TSJ77477.1"/>
    </source>
</evidence>
<dbReference type="RefSeq" id="WP_144353893.1">
    <property type="nucleotide sequence ID" value="NZ_CBCRVV010000008.1"/>
</dbReference>
<comment type="caution">
    <text evidence="3">The sequence shown here is derived from an EMBL/GenBank/DDBJ whole genome shotgun (WGS) entry which is preliminary data.</text>
</comment>
<dbReference type="AlphaFoldDB" id="A0A556QLF0"/>
<dbReference type="Proteomes" id="UP000315648">
    <property type="component" value="Unassembled WGS sequence"/>
</dbReference>
<proteinExistence type="predicted"/>
<protein>
    <recommendedName>
        <fullName evidence="5">PEP-CTERM sorting domain-containing protein</fullName>
    </recommendedName>
</protein>
<keyword evidence="1" id="KW-0472">Membrane</keyword>
<feature type="signal peptide" evidence="2">
    <location>
        <begin position="1"/>
        <end position="27"/>
    </location>
</feature>
<evidence type="ECO:0000256" key="1">
    <source>
        <dbReference type="SAM" id="Phobius"/>
    </source>
</evidence>
<name>A0A556QLF0_9BACT</name>
<keyword evidence="1" id="KW-0812">Transmembrane</keyword>
<evidence type="ECO:0008006" key="5">
    <source>
        <dbReference type="Google" id="ProtNLM"/>
    </source>
</evidence>
<accession>A0A556QLF0</accession>
<evidence type="ECO:0000313" key="4">
    <source>
        <dbReference type="Proteomes" id="UP000315648"/>
    </source>
</evidence>
<feature type="chain" id="PRO_5022029866" description="PEP-CTERM sorting domain-containing protein" evidence="2">
    <location>
        <begin position="28"/>
        <end position="256"/>
    </location>
</feature>
<sequence>MKPRLTSRAASLVSLLAIALGLPLVHATPLQVTDIGLSGSFTAGSPEIITGNATVTTLTTSEGTFSGLLGAVANNVTAVNNTPYSIGTAPTDSNAAASGLTVNDAVNNMNSGRFQFTGLTLNASTRFFVLETTPTTTYGDPFTVTLINASNVQVGSFTLSLLAANFTQTSLANVDYNTGTGTLTGGKLSGVSFSFTDLGVTDFGAIASVTGISINGGGLLDPSVVGAYSVIPEPGSFGVLAGLAAFAALVMRRRRS</sequence>
<organism evidence="3 4">
    <name type="scientific">Rariglobus hedericola</name>
    <dbReference type="NCBI Taxonomy" id="2597822"/>
    <lineage>
        <taxon>Bacteria</taxon>
        <taxon>Pseudomonadati</taxon>
        <taxon>Verrucomicrobiota</taxon>
        <taxon>Opitutia</taxon>
        <taxon>Opitutales</taxon>
        <taxon>Opitutaceae</taxon>
        <taxon>Rariglobus</taxon>
    </lineage>
</organism>